<evidence type="ECO:0000313" key="1">
    <source>
        <dbReference type="EMBL" id="GGA33513.1"/>
    </source>
</evidence>
<organism evidence="1 2">
    <name type="scientific">Dyella nitratireducens</name>
    <dbReference type="NCBI Taxonomy" id="1849580"/>
    <lineage>
        <taxon>Bacteria</taxon>
        <taxon>Pseudomonadati</taxon>
        <taxon>Pseudomonadota</taxon>
        <taxon>Gammaproteobacteria</taxon>
        <taxon>Lysobacterales</taxon>
        <taxon>Rhodanobacteraceae</taxon>
        <taxon>Dyella</taxon>
    </lineage>
</organism>
<comment type="caution">
    <text evidence="1">The sequence shown here is derived from an EMBL/GenBank/DDBJ whole genome shotgun (WGS) entry which is preliminary data.</text>
</comment>
<gene>
    <name evidence="1" type="ORF">GCM10010981_23040</name>
</gene>
<evidence type="ECO:0000313" key="2">
    <source>
        <dbReference type="Proteomes" id="UP000620046"/>
    </source>
</evidence>
<dbReference type="EMBL" id="BMJA01000002">
    <property type="protein sequence ID" value="GGA33513.1"/>
    <property type="molecule type" value="Genomic_DNA"/>
</dbReference>
<dbReference type="RefSeq" id="WP_188794486.1">
    <property type="nucleotide sequence ID" value="NZ_BMJA01000002.1"/>
</dbReference>
<reference evidence="2" key="1">
    <citation type="journal article" date="2019" name="Int. J. Syst. Evol. Microbiol.">
        <title>The Global Catalogue of Microorganisms (GCM) 10K type strain sequencing project: providing services to taxonomists for standard genome sequencing and annotation.</title>
        <authorList>
            <consortium name="The Broad Institute Genomics Platform"/>
            <consortium name="The Broad Institute Genome Sequencing Center for Infectious Disease"/>
            <person name="Wu L."/>
            <person name="Ma J."/>
        </authorList>
    </citation>
    <scope>NUCLEOTIDE SEQUENCE [LARGE SCALE GENOMIC DNA]</scope>
    <source>
        <strain evidence="2">CGMCC 1.15439</strain>
    </source>
</reference>
<name>A0ABQ1FZ79_9GAMM</name>
<accession>A0ABQ1FZ79</accession>
<proteinExistence type="predicted"/>
<dbReference type="Proteomes" id="UP000620046">
    <property type="component" value="Unassembled WGS sequence"/>
</dbReference>
<sequence>MNANIAMLDVQGCSGNQANTHWLITIGSDTRSYDPDGNTVSATVAGEAWRYVYDGYTA</sequence>
<protein>
    <submittedName>
        <fullName evidence="1">Uncharacterized protein</fullName>
    </submittedName>
</protein>
<keyword evidence="2" id="KW-1185">Reference proteome</keyword>